<dbReference type="HOGENOM" id="CLU_019602_6_0_4"/>
<dbReference type="EMBL" id="CP002039">
    <property type="protein sequence ID" value="ADJ64802.1"/>
    <property type="molecule type" value="Genomic_DNA"/>
</dbReference>
<evidence type="ECO:0000256" key="1">
    <source>
        <dbReference type="ARBA" id="ARBA00022729"/>
    </source>
</evidence>
<evidence type="ECO:0000256" key="2">
    <source>
        <dbReference type="SAM" id="SignalP"/>
    </source>
</evidence>
<dbReference type="SMART" id="SM00062">
    <property type="entry name" value="PBPb"/>
    <property type="match status" value="1"/>
</dbReference>
<gene>
    <name evidence="4" type="ordered locus">Hsero_3321</name>
</gene>
<dbReference type="PANTHER" id="PTHR35936">
    <property type="entry name" value="MEMBRANE-BOUND LYTIC MUREIN TRANSGLYCOSYLASE F"/>
    <property type="match status" value="1"/>
</dbReference>
<dbReference type="eggNOG" id="COG0834">
    <property type="taxonomic scope" value="Bacteria"/>
</dbReference>
<dbReference type="STRING" id="757424.Hsero_3321"/>
<keyword evidence="5" id="KW-1185">Reference proteome</keyword>
<evidence type="ECO:0000313" key="4">
    <source>
        <dbReference type="EMBL" id="ADJ64802.1"/>
    </source>
</evidence>
<keyword evidence="1 2" id="KW-0732">Signal</keyword>
<accession>D8J219</accession>
<dbReference type="InterPro" id="IPR001638">
    <property type="entry name" value="Solute-binding_3/MltF_N"/>
</dbReference>
<feature type="signal peptide" evidence="2">
    <location>
        <begin position="1"/>
        <end position="22"/>
    </location>
</feature>
<dbReference type="Gene3D" id="3.40.190.10">
    <property type="entry name" value="Periplasmic binding protein-like II"/>
    <property type="match status" value="2"/>
</dbReference>
<name>D8J219_HERSS</name>
<proteinExistence type="predicted"/>
<dbReference type="GeneID" id="29390029"/>
<dbReference type="AlphaFoldDB" id="D8J219"/>
<evidence type="ECO:0000313" key="5">
    <source>
        <dbReference type="Proteomes" id="UP000000329"/>
    </source>
</evidence>
<feature type="domain" description="Solute-binding protein family 3/N-terminal" evidence="3">
    <location>
        <begin position="44"/>
        <end position="249"/>
    </location>
</feature>
<sequence length="263" mass="28617">MRALYRYTLLTSVCLLVGAAQAGVLDDARRSEQLRIGLDHVPPVYKGGMKFRTPENIATVLAEDLAAQWKLKADLQPNVADRAALKGVRPDVVLTRVDPAQASAADATLIPTGYSAGGMAIMRSDTTIRKWDDLKGRTVCVSSGSPYVGTLSARYGAIEKVMPAPADSLLAVRIGQCDAAVHDDTLLKVLLKLPEWKKFSAQLAPVSRQVLVLQVRGNDPADLAAARQAAARWNDAFWLNAIRKWVNNVAFEVYLDQNVPDCH</sequence>
<protein>
    <submittedName>
        <fullName evidence="4">ABC-type transport system, periplasmic component protein</fullName>
    </submittedName>
</protein>
<organism evidence="4 5">
    <name type="scientific">Herbaspirillum seropedicae (strain SmR1)</name>
    <dbReference type="NCBI Taxonomy" id="757424"/>
    <lineage>
        <taxon>Bacteria</taxon>
        <taxon>Pseudomonadati</taxon>
        <taxon>Pseudomonadota</taxon>
        <taxon>Betaproteobacteria</taxon>
        <taxon>Burkholderiales</taxon>
        <taxon>Oxalobacteraceae</taxon>
        <taxon>Herbaspirillum</taxon>
    </lineage>
</organism>
<dbReference type="RefSeq" id="WP_013235266.1">
    <property type="nucleotide sequence ID" value="NC_014323.1"/>
</dbReference>
<reference evidence="4 5" key="1">
    <citation type="submission" date="2010-04" db="EMBL/GenBank/DDBJ databases">
        <title>The genome of Herbaspirillum seropedicae SmR1, an endophytic, nitrogen-fixing, plant-growth promoting beta-Proteobacteria.</title>
        <authorList>
            <person name="Pedrosa F.O."/>
            <person name="Monteiro R.A."/>
            <person name="Wassem R."/>
            <person name="Cruz L.M."/>
            <person name="Ayub R.A."/>
            <person name="Colauto N.B."/>
            <person name="Fernandez M.A."/>
            <person name="Fungaro M.H.P."/>
            <person name="Grisard E.C."/>
            <person name="Hungria M."/>
            <person name="Madeira H.M.F."/>
            <person name="Nodari R.O."/>
            <person name="Osaku C.A."/>
            <person name="Petzl-Erler M.L."/>
            <person name="Terenzi H."/>
            <person name="Vieira L.G.E."/>
            <person name="Almeida M.I.M."/>
            <person name="Alves L.R."/>
            <person name="Arantes O.M.N."/>
            <person name="Balsanelli E."/>
            <person name="Barcellos F.G."/>
            <person name="Baura V.A."/>
            <person name="Binde D.R."/>
            <person name="Campo R.J."/>
            <person name="Chubatsu L.S."/>
            <person name="Chueire L.M.O."/>
            <person name="Ciferri R.R."/>
            <person name="Correa L.C."/>
            <person name="da Conceicao Silva J.L."/>
            <person name="Dabul A.N.G."/>
            <person name="Dambros B.P."/>
            <person name="Faoro H."/>
            <person name="Favetti A."/>
            <person name="Friedermann G."/>
            <person name="Furlaneto M.C."/>
            <person name="Gasques L.S."/>
            <person name="Gimenes C.C.T."/>
            <person name="Gioppo N.M.R."/>
            <person name="Glienke-Blanco C."/>
            <person name="Godoy L.P."/>
            <person name="Guerra M.P."/>
            <person name="Karp S."/>
            <person name="Kava-Cordeiro V."/>
            <person name="Margarido V.P."/>
            <person name="Mathioni S.M."/>
            <person name="Menck-Soares M.A."/>
            <person name="Murace N.K."/>
            <person name="Nicolas M.F."/>
            <person name="Oliveira C.E.C."/>
            <person name="Pagnan N.A.B."/>
            <person name="Pamphile J.A."/>
            <person name="Patussi E.V."/>
            <person name="Pereira L.F.P."/>
            <person name="Pereira-Ferrari L."/>
            <person name="Pinto F.G.S."/>
            <person name="Precoma C."/>
            <person name="Prioli A.J."/>
            <person name="Prioli S.M.A.P."/>
            <person name="Raittz R.T."/>
            <person name="Ramos H.J.O."/>
            <person name="Ribeiro E.M.S.F."/>
            <person name="Rigo L.U."/>
            <person name="Rocha C.L.M.S.C."/>
            <person name="Rocha S.N."/>
            <person name="Santos K."/>
            <person name="Satori D."/>
            <person name="Silva A.G."/>
            <person name="Simao R.C.G."/>
            <person name="Soares M.A.M."/>
            <person name="Souza E.M."/>
            <person name="Steffens M.B.R."/>
            <person name="Steindel M."/>
            <person name="Tadra-Sfeir M.Z."/>
            <person name="Takahashi E.K."/>
            <person name="Torres R.A."/>
            <person name="Valle J.S."/>
            <person name="Vernal J.I."/>
            <person name="Vilas-Boas L.A."/>
            <person name="Watanabe M.A.E."/>
            <person name="Weiss V.A."/>
            <person name="Yates M.A."/>
            <person name="Souza E.M."/>
        </authorList>
    </citation>
    <scope>NUCLEOTIDE SEQUENCE [LARGE SCALE GENOMIC DNA]</scope>
    <source>
        <strain evidence="4 5">SmR1</strain>
    </source>
</reference>
<dbReference type="Proteomes" id="UP000000329">
    <property type="component" value="Chromosome"/>
</dbReference>
<dbReference type="KEGG" id="hse:Hsero_3321"/>
<dbReference type="SUPFAM" id="SSF53850">
    <property type="entry name" value="Periplasmic binding protein-like II"/>
    <property type="match status" value="1"/>
</dbReference>
<feature type="chain" id="PRO_5003115642" evidence="2">
    <location>
        <begin position="23"/>
        <end position="263"/>
    </location>
</feature>
<dbReference type="OrthoDB" id="7241844at2"/>
<evidence type="ECO:0000259" key="3">
    <source>
        <dbReference type="SMART" id="SM00062"/>
    </source>
</evidence>